<organism evidence="2 3">
    <name type="scientific">Jatropha curcas</name>
    <name type="common">Barbados nut</name>
    <dbReference type="NCBI Taxonomy" id="180498"/>
    <lineage>
        <taxon>Eukaryota</taxon>
        <taxon>Viridiplantae</taxon>
        <taxon>Streptophyta</taxon>
        <taxon>Embryophyta</taxon>
        <taxon>Tracheophyta</taxon>
        <taxon>Spermatophyta</taxon>
        <taxon>Magnoliopsida</taxon>
        <taxon>eudicotyledons</taxon>
        <taxon>Gunneridae</taxon>
        <taxon>Pentapetalae</taxon>
        <taxon>rosids</taxon>
        <taxon>fabids</taxon>
        <taxon>Malpighiales</taxon>
        <taxon>Euphorbiaceae</taxon>
        <taxon>Crotonoideae</taxon>
        <taxon>Jatropheae</taxon>
        <taxon>Jatropha</taxon>
    </lineage>
</organism>
<evidence type="ECO:0000259" key="1">
    <source>
        <dbReference type="PROSITE" id="PS50181"/>
    </source>
</evidence>
<dbReference type="SMART" id="SM00256">
    <property type="entry name" value="FBOX"/>
    <property type="match status" value="1"/>
</dbReference>
<evidence type="ECO:0000313" key="3">
    <source>
        <dbReference type="Proteomes" id="UP000027138"/>
    </source>
</evidence>
<feature type="domain" description="F-box" evidence="1">
    <location>
        <begin position="14"/>
        <end position="60"/>
    </location>
</feature>
<dbReference type="InterPro" id="IPR001810">
    <property type="entry name" value="F-box_dom"/>
</dbReference>
<sequence>MASNKQRNQSLEGEVAVPNLPQEVIQEILLRLPVKSLCRFRCISKSWLSRISSPQFAKAHLDIALRSNILYSQRQRLIFSSGNLYSVEYESICNTNGRDIAVVTLDYPLKEKANGRDDVLDDSRGNDLVYYKVSEDEDENPVIVKVDAKFSSKVTKLDDIWVEIFGSCNGLVCIAPEEDTLFLFNPSTGESKRIPEQSLSRSAPYGYNSYGFGYDPTTDDYKVVLIGAVSAFNVYAFSVYSMRTACWGRIKTFPYDSFVCGAGVFLHGALHWVARNRESEDDKYVVSAFNLENELFQDMPVPDVDDCFEFVLGTLKECLCLLYSQSDMHNDFWMMREYGLGKSWTRVTITYSYICMVPLCLAQNGEALLELDGTLVQHNLETGTYETLEFEGLPIGGGFEAATYVESLISPNTYFGREIQML</sequence>
<dbReference type="EMBL" id="KK914334">
    <property type="protein sequence ID" value="KDP40077.1"/>
    <property type="molecule type" value="Genomic_DNA"/>
</dbReference>
<dbReference type="CDD" id="cd22157">
    <property type="entry name" value="F-box_AtFBW1-like"/>
    <property type="match status" value="1"/>
</dbReference>
<dbReference type="NCBIfam" id="TIGR01640">
    <property type="entry name" value="F_box_assoc_1"/>
    <property type="match status" value="1"/>
</dbReference>
<evidence type="ECO:0000313" key="2">
    <source>
        <dbReference type="EMBL" id="KDP40077.1"/>
    </source>
</evidence>
<accession>A0A067KV99</accession>
<dbReference type="STRING" id="180498.A0A067KV99"/>
<dbReference type="InterPro" id="IPR050796">
    <property type="entry name" value="SCF_F-box_component"/>
</dbReference>
<protein>
    <recommendedName>
        <fullName evidence="1">F-box domain-containing protein</fullName>
    </recommendedName>
</protein>
<dbReference type="Gene3D" id="1.20.1280.50">
    <property type="match status" value="1"/>
</dbReference>
<gene>
    <name evidence="2" type="ORF">JCGZ_02075</name>
</gene>
<dbReference type="PANTHER" id="PTHR31672:SF13">
    <property type="entry name" value="F-BOX PROTEIN CPR30-LIKE"/>
    <property type="match status" value="1"/>
</dbReference>
<proteinExistence type="predicted"/>
<dbReference type="Pfam" id="PF00646">
    <property type="entry name" value="F-box"/>
    <property type="match status" value="1"/>
</dbReference>
<dbReference type="InterPro" id="IPR036047">
    <property type="entry name" value="F-box-like_dom_sf"/>
</dbReference>
<dbReference type="Proteomes" id="UP000027138">
    <property type="component" value="Unassembled WGS sequence"/>
</dbReference>
<dbReference type="InterPro" id="IPR006527">
    <property type="entry name" value="F-box-assoc_dom_typ1"/>
</dbReference>
<dbReference type="Pfam" id="PF07734">
    <property type="entry name" value="FBA_1"/>
    <property type="match status" value="1"/>
</dbReference>
<dbReference type="SUPFAM" id="SSF81383">
    <property type="entry name" value="F-box domain"/>
    <property type="match status" value="1"/>
</dbReference>
<dbReference type="PANTHER" id="PTHR31672">
    <property type="entry name" value="BNACNNG10540D PROTEIN"/>
    <property type="match status" value="1"/>
</dbReference>
<name>A0A067KV99_JATCU</name>
<dbReference type="PROSITE" id="PS50181">
    <property type="entry name" value="FBOX"/>
    <property type="match status" value="1"/>
</dbReference>
<reference evidence="2 3" key="1">
    <citation type="journal article" date="2014" name="PLoS ONE">
        <title>Global Analysis of Gene Expression Profiles in Physic Nut (Jatropha curcas L.) Seedlings Exposed to Salt Stress.</title>
        <authorList>
            <person name="Zhang L."/>
            <person name="Zhang C."/>
            <person name="Wu P."/>
            <person name="Chen Y."/>
            <person name="Li M."/>
            <person name="Jiang H."/>
            <person name="Wu G."/>
        </authorList>
    </citation>
    <scope>NUCLEOTIDE SEQUENCE [LARGE SCALE GENOMIC DNA]</scope>
    <source>
        <strain evidence="3">cv. GZQX0401</strain>
        <tissue evidence="2">Young leaves</tissue>
    </source>
</reference>
<dbReference type="AlphaFoldDB" id="A0A067KV99"/>
<keyword evidence="3" id="KW-1185">Reference proteome</keyword>
<dbReference type="InterPro" id="IPR017451">
    <property type="entry name" value="F-box-assoc_interact_dom"/>
</dbReference>
<dbReference type="OrthoDB" id="591557at2759"/>